<keyword evidence="2" id="KW-1185">Reference proteome</keyword>
<dbReference type="EMBL" id="JBHLTM010000067">
    <property type="protein sequence ID" value="MFC0686413.1"/>
    <property type="molecule type" value="Genomic_DNA"/>
</dbReference>
<name>A0ABV6SED7_9SPHN</name>
<evidence type="ECO:0000313" key="2">
    <source>
        <dbReference type="Proteomes" id="UP001589858"/>
    </source>
</evidence>
<dbReference type="Proteomes" id="UP001589858">
    <property type="component" value="Unassembled WGS sequence"/>
</dbReference>
<reference evidence="1 2" key="1">
    <citation type="submission" date="2024-09" db="EMBL/GenBank/DDBJ databases">
        <authorList>
            <person name="Sun Q."/>
            <person name="Mori K."/>
        </authorList>
    </citation>
    <scope>NUCLEOTIDE SEQUENCE [LARGE SCALE GENOMIC DNA]</scope>
    <source>
        <strain evidence="1 2">CICC 11035S</strain>
    </source>
</reference>
<organism evidence="1 2">
    <name type="scientific">Novosphingobium clariflavum</name>
    <dbReference type="NCBI Taxonomy" id="2029884"/>
    <lineage>
        <taxon>Bacteria</taxon>
        <taxon>Pseudomonadati</taxon>
        <taxon>Pseudomonadota</taxon>
        <taxon>Alphaproteobacteria</taxon>
        <taxon>Sphingomonadales</taxon>
        <taxon>Sphingomonadaceae</taxon>
        <taxon>Novosphingobium</taxon>
    </lineage>
</organism>
<accession>A0ABV6SED7</accession>
<comment type="caution">
    <text evidence="1">The sequence shown here is derived from an EMBL/GenBank/DDBJ whole genome shotgun (WGS) entry which is preliminary data.</text>
</comment>
<sequence>MATRKPANRRRAKLRKGRCDPKQAAELFKQVMPINDLEPKEVFAWFDGRDVIRRAEATYADGWKVRLNFDARQQLTSRSATLKLDTKAKA</sequence>
<gene>
    <name evidence="1" type="ORF">ACFFF8_17650</name>
</gene>
<proteinExistence type="predicted"/>
<dbReference type="RefSeq" id="WP_267223871.1">
    <property type="nucleotide sequence ID" value="NZ_JAPCWC010000028.1"/>
</dbReference>
<evidence type="ECO:0000313" key="1">
    <source>
        <dbReference type="EMBL" id="MFC0686413.1"/>
    </source>
</evidence>
<protein>
    <submittedName>
        <fullName evidence="1">Uncharacterized protein</fullName>
    </submittedName>
</protein>